<evidence type="ECO:0000256" key="8">
    <source>
        <dbReference type="RuleBase" id="RU000477"/>
    </source>
</evidence>
<comment type="similarity">
    <text evidence="2 8">Belongs to the MIP/aquaporin (TC 1.A.8) family.</text>
</comment>
<dbReference type="Pfam" id="PF00230">
    <property type="entry name" value="MIP"/>
    <property type="match status" value="1"/>
</dbReference>
<evidence type="ECO:0000256" key="3">
    <source>
        <dbReference type="ARBA" id="ARBA00022448"/>
    </source>
</evidence>
<dbReference type="STRING" id="299467.A0A443SDQ4"/>
<evidence type="ECO:0000313" key="11">
    <source>
        <dbReference type="Proteomes" id="UP000288716"/>
    </source>
</evidence>
<gene>
    <name evidence="10" type="ORF">B4U80_02722</name>
</gene>
<evidence type="ECO:0000256" key="7">
    <source>
        <dbReference type="ARBA" id="ARBA00045280"/>
    </source>
</evidence>
<accession>A0A443SDQ4</accession>
<dbReference type="PANTHER" id="PTHR43829:SF9">
    <property type="entry name" value="AQUAPORIN-9"/>
    <property type="match status" value="1"/>
</dbReference>
<dbReference type="EMBL" id="NCKV01003502">
    <property type="protein sequence ID" value="RWS25640.1"/>
    <property type="molecule type" value="Genomic_DNA"/>
</dbReference>
<dbReference type="InterPro" id="IPR000425">
    <property type="entry name" value="MIP"/>
</dbReference>
<evidence type="ECO:0000256" key="6">
    <source>
        <dbReference type="ARBA" id="ARBA00023136"/>
    </source>
</evidence>
<comment type="caution">
    <text evidence="10">The sequence shown here is derived from an EMBL/GenBank/DDBJ whole genome shotgun (WGS) entry which is preliminary data.</text>
</comment>
<dbReference type="VEuPathDB" id="VectorBase:LDEU006399"/>
<dbReference type="Proteomes" id="UP000288716">
    <property type="component" value="Unassembled WGS sequence"/>
</dbReference>
<keyword evidence="11" id="KW-1185">Reference proteome</keyword>
<dbReference type="SUPFAM" id="SSF81338">
    <property type="entry name" value="Aquaporin-like"/>
    <property type="match status" value="1"/>
</dbReference>
<dbReference type="GO" id="GO:0015250">
    <property type="term" value="F:water channel activity"/>
    <property type="evidence" value="ECO:0007669"/>
    <property type="project" value="TreeGrafter"/>
</dbReference>
<dbReference type="GO" id="GO:0015254">
    <property type="term" value="F:glycerol channel activity"/>
    <property type="evidence" value="ECO:0007669"/>
    <property type="project" value="TreeGrafter"/>
</dbReference>
<organism evidence="10 11">
    <name type="scientific">Leptotrombidium deliense</name>
    <dbReference type="NCBI Taxonomy" id="299467"/>
    <lineage>
        <taxon>Eukaryota</taxon>
        <taxon>Metazoa</taxon>
        <taxon>Ecdysozoa</taxon>
        <taxon>Arthropoda</taxon>
        <taxon>Chelicerata</taxon>
        <taxon>Arachnida</taxon>
        <taxon>Acari</taxon>
        <taxon>Acariformes</taxon>
        <taxon>Trombidiformes</taxon>
        <taxon>Prostigmata</taxon>
        <taxon>Anystina</taxon>
        <taxon>Parasitengona</taxon>
        <taxon>Trombiculoidea</taxon>
        <taxon>Trombiculidae</taxon>
        <taxon>Leptotrombidium</taxon>
    </lineage>
</organism>
<reference evidence="10 11" key="1">
    <citation type="journal article" date="2018" name="Gigascience">
        <title>Genomes of trombidid mites reveal novel predicted allergens and laterally-transferred genes associated with secondary metabolism.</title>
        <authorList>
            <person name="Dong X."/>
            <person name="Chaisiri K."/>
            <person name="Xia D."/>
            <person name="Armstrong S.D."/>
            <person name="Fang Y."/>
            <person name="Donnelly M.J."/>
            <person name="Kadowaki T."/>
            <person name="McGarry J.W."/>
            <person name="Darby A.C."/>
            <person name="Makepeace B.L."/>
        </authorList>
    </citation>
    <scope>NUCLEOTIDE SEQUENCE [LARGE SCALE GENOMIC DNA]</scope>
    <source>
        <strain evidence="10">UoL-UT</strain>
    </source>
</reference>
<feature type="non-terminal residue" evidence="10">
    <location>
        <position position="1"/>
    </location>
</feature>
<evidence type="ECO:0000313" key="10">
    <source>
        <dbReference type="EMBL" id="RWS25640.1"/>
    </source>
</evidence>
<dbReference type="PROSITE" id="PS00221">
    <property type="entry name" value="MIP"/>
    <property type="match status" value="1"/>
</dbReference>
<keyword evidence="6 9" id="KW-0472">Membrane</keyword>
<evidence type="ECO:0000256" key="9">
    <source>
        <dbReference type="SAM" id="Phobius"/>
    </source>
</evidence>
<dbReference type="AlphaFoldDB" id="A0A443SDQ4"/>
<dbReference type="OrthoDB" id="3222at2759"/>
<name>A0A443SDQ4_9ACAR</name>
<evidence type="ECO:0000256" key="5">
    <source>
        <dbReference type="ARBA" id="ARBA00022989"/>
    </source>
</evidence>
<keyword evidence="5 9" id="KW-1133">Transmembrane helix</keyword>
<comment type="subcellular location">
    <subcellularLocation>
        <location evidence="1">Membrane</location>
        <topology evidence="1">Multi-pass membrane protein</topology>
    </subcellularLocation>
</comment>
<evidence type="ECO:0000256" key="2">
    <source>
        <dbReference type="ARBA" id="ARBA00006175"/>
    </source>
</evidence>
<dbReference type="GO" id="GO:0016323">
    <property type="term" value="C:basolateral plasma membrane"/>
    <property type="evidence" value="ECO:0007669"/>
    <property type="project" value="TreeGrafter"/>
</dbReference>
<dbReference type="Gene3D" id="1.20.1080.10">
    <property type="entry name" value="Glycerol uptake facilitator protein"/>
    <property type="match status" value="1"/>
</dbReference>
<proteinExistence type="inferred from homology"/>
<feature type="transmembrane region" description="Helical" evidence="9">
    <location>
        <begin position="193"/>
        <end position="215"/>
    </location>
</feature>
<dbReference type="PRINTS" id="PR00783">
    <property type="entry name" value="MINTRINSICP"/>
</dbReference>
<feature type="transmembrane region" description="Helical" evidence="9">
    <location>
        <begin position="50"/>
        <end position="72"/>
    </location>
</feature>
<dbReference type="InterPro" id="IPR022357">
    <property type="entry name" value="MIP_CS"/>
</dbReference>
<feature type="transmembrane region" description="Helical" evidence="9">
    <location>
        <begin position="140"/>
        <end position="164"/>
    </location>
</feature>
<evidence type="ECO:0000256" key="1">
    <source>
        <dbReference type="ARBA" id="ARBA00004141"/>
    </source>
</evidence>
<evidence type="ECO:0000256" key="4">
    <source>
        <dbReference type="ARBA" id="ARBA00022692"/>
    </source>
</evidence>
<feature type="transmembrane region" description="Helical" evidence="9">
    <location>
        <begin position="104"/>
        <end position="128"/>
    </location>
</feature>
<dbReference type="InterPro" id="IPR050363">
    <property type="entry name" value="MIP/Aquaporin"/>
</dbReference>
<dbReference type="InterPro" id="IPR023271">
    <property type="entry name" value="Aquaporin-like"/>
</dbReference>
<keyword evidence="4 8" id="KW-0812">Transmembrane</keyword>
<sequence length="257" mass="28145">EFNSFYQKLSISIFLRLHNNYYFNHYLGGHINPAVTFAFAAFKKFPWRKVWYYILAQYLGGFAAAAVVYVTYAEAITSFDEGQRSAFGNENSTGGIFATYPAPYATIFGVFIDQVIGTSILIIAVMAITDDKNIKTPKGIQPLAIGFMIAGVCTAYCLNAGAIFNPARDVPPRLLTAIAGWGLEPFKPLGGHYWWVAGIVGPHIGAMVGIIVYTITIDHQSLCIETRSVVPKENSEVEHHAEKNGSGKSKCCCLIAL</sequence>
<keyword evidence="3 8" id="KW-0813">Transport</keyword>
<protein>
    <submittedName>
        <fullName evidence="10">Aquaporin-10-like protein 2</fullName>
    </submittedName>
</protein>
<comment type="function">
    <text evidence="7">Aquaglyceroporin that may modulate the water content and osmolytes during anhydrobiosis.</text>
</comment>
<dbReference type="PANTHER" id="PTHR43829">
    <property type="entry name" value="AQUAPORIN OR AQUAGLYCEROPORIN RELATED"/>
    <property type="match status" value="1"/>
</dbReference>